<dbReference type="InParanoid" id="A0A165EM26"/>
<dbReference type="EMBL" id="KV427620">
    <property type="protein sequence ID" value="KZT07342.1"/>
    <property type="molecule type" value="Genomic_DNA"/>
</dbReference>
<dbReference type="GeneID" id="63825819"/>
<dbReference type="OrthoDB" id="2357150at2759"/>
<evidence type="ECO:0000313" key="2">
    <source>
        <dbReference type="Proteomes" id="UP000076871"/>
    </source>
</evidence>
<dbReference type="RefSeq" id="XP_040765082.1">
    <property type="nucleotide sequence ID" value="XM_040908790.1"/>
</dbReference>
<organism evidence="1 2">
    <name type="scientific">Laetiporus sulphureus 93-53</name>
    <dbReference type="NCBI Taxonomy" id="1314785"/>
    <lineage>
        <taxon>Eukaryota</taxon>
        <taxon>Fungi</taxon>
        <taxon>Dikarya</taxon>
        <taxon>Basidiomycota</taxon>
        <taxon>Agaricomycotina</taxon>
        <taxon>Agaricomycetes</taxon>
        <taxon>Polyporales</taxon>
        <taxon>Laetiporus</taxon>
    </lineage>
</organism>
<gene>
    <name evidence="1" type="ORF">LAESUDRAFT_725258</name>
</gene>
<protein>
    <submittedName>
        <fullName evidence="1">Uncharacterized protein</fullName>
    </submittedName>
</protein>
<proteinExistence type="predicted"/>
<name>A0A165EM26_9APHY</name>
<reference evidence="1 2" key="1">
    <citation type="journal article" date="2016" name="Mol. Biol. Evol.">
        <title>Comparative Genomics of Early-Diverging Mushroom-Forming Fungi Provides Insights into the Origins of Lignocellulose Decay Capabilities.</title>
        <authorList>
            <person name="Nagy L.G."/>
            <person name="Riley R."/>
            <person name="Tritt A."/>
            <person name="Adam C."/>
            <person name="Daum C."/>
            <person name="Floudas D."/>
            <person name="Sun H."/>
            <person name="Yadav J.S."/>
            <person name="Pangilinan J."/>
            <person name="Larsson K.H."/>
            <person name="Matsuura K."/>
            <person name="Barry K."/>
            <person name="Labutti K."/>
            <person name="Kuo R."/>
            <person name="Ohm R.A."/>
            <person name="Bhattacharya S.S."/>
            <person name="Shirouzu T."/>
            <person name="Yoshinaga Y."/>
            <person name="Martin F.M."/>
            <person name="Grigoriev I.V."/>
            <person name="Hibbett D.S."/>
        </authorList>
    </citation>
    <scope>NUCLEOTIDE SEQUENCE [LARGE SCALE GENOMIC DNA]</scope>
    <source>
        <strain evidence="1 2">93-53</strain>
    </source>
</reference>
<evidence type="ECO:0000313" key="1">
    <source>
        <dbReference type="EMBL" id="KZT07342.1"/>
    </source>
</evidence>
<dbReference type="Proteomes" id="UP000076871">
    <property type="component" value="Unassembled WGS sequence"/>
</dbReference>
<dbReference type="AlphaFoldDB" id="A0A165EM26"/>
<sequence>MKLKDVKILVKSGEKDFSGGWVGRVQLLSQDTANERSGLFSFPVFGDYLGARPRDPAFVSSAFRRGPAWNFL</sequence>
<keyword evidence="2" id="KW-1185">Reference proteome</keyword>
<accession>A0A165EM26</accession>